<organism evidence="1">
    <name type="scientific">Arundo donax</name>
    <name type="common">Giant reed</name>
    <name type="synonym">Donax arundinaceus</name>
    <dbReference type="NCBI Taxonomy" id="35708"/>
    <lineage>
        <taxon>Eukaryota</taxon>
        <taxon>Viridiplantae</taxon>
        <taxon>Streptophyta</taxon>
        <taxon>Embryophyta</taxon>
        <taxon>Tracheophyta</taxon>
        <taxon>Spermatophyta</taxon>
        <taxon>Magnoliopsida</taxon>
        <taxon>Liliopsida</taxon>
        <taxon>Poales</taxon>
        <taxon>Poaceae</taxon>
        <taxon>PACMAD clade</taxon>
        <taxon>Arundinoideae</taxon>
        <taxon>Arundineae</taxon>
        <taxon>Arundo</taxon>
    </lineage>
</organism>
<accession>A0A0A8ZR89</accession>
<dbReference type="AlphaFoldDB" id="A0A0A8ZR89"/>
<protein>
    <submittedName>
        <fullName evidence="1">Uncharacterized protein</fullName>
    </submittedName>
</protein>
<proteinExistence type="predicted"/>
<name>A0A0A8ZR89_ARUDO</name>
<evidence type="ECO:0000313" key="1">
    <source>
        <dbReference type="EMBL" id="JAD40183.1"/>
    </source>
</evidence>
<reference evidence="1" key="2">
    <citation type="journal article" date="2015" name="Data Brief">
        <title>Shoot transcriptome of the giant reed, Arundo donax.</title>
        <authorList>
            <person name="Barrero R.A."/>
            <person name="Guerrero F.D."/>
            <person name="Moolhuijzen P."/>
            <person name="Goolsby J.A."/>
            <person name="Tidwell J."/>
            <person name="Bellgard S.E."/>
            <person name="Bellgard M.I."/>
        </authorList>
    </citation>
    <scope>NUCLEOTIDE SEQUENCE</scope>
    <source>
        <tissue evidence="1">Shoot tissue taken approximately 20 cm above the soil surface</tissue>
    </source>
</reference>
<dbReference type="EMBL" id="GBRH01257712">
    <property type="protein sequence ID" value="JAD40183.1"/>
    <property type="molecule type" value="Transcribed_RNA"/>
</dbReference>
<sequence>MIVACCFPHQYISLSCQMRRRFWSGTYLLHLQWLELELDATFTMLCSTATVISVHSRGDPNFVTQYFIICFFRERYFIICSLSHEGSSLWFITHHMFTSTFLCNLYV</sequence>
<reference evidence="1" key="1">
    <citation type="submission" date="2014-09" db="EMBL/GenBank/DDBJ databases">
        <authorList>
            <person name="Magalhaes I.L.F."/>
            <person name="Oliveira U."/>
            <person name="Santos F.R."/>
            <person name="Vidigal T.H.D.A."/>
            <person name="Brescovit A.D."/>
            <person name="Santos A.J."/>
        </authorList>
    </citation>
    <scope>NUCLEOTIDE SEQUENCE</scope>
    <source>
        <tissue evidence="1">Shoot tissue taken approximately 20 cm above the soil surface</tissue>
    </source>
</reference>